<evidence type="ECO:0000313" key="2">
    <source>
        <dbReference type="EMBL" id="KFO19147.1"/>
    </source>
</evidence>
<proteinExistence type="predicted"/>
<feature type="compositionally biased region" description="Low complexity" evidence="1">
    <location>
        <begin position="114"/>
        <end position="129"/>
    </location>
</feature>
<feature type="compositionally biased region" description="Basic and acidic residues" evidence="1">
    <location>
        <begin position="46"/>
        <end position="59"/>
    </location>
</feature>
<dbReference type="InterPro" id="IPR011992">
    <property type="entry name" value="EF-hand-dom_pair"/>
</dbReference>
<dbReference type="eggNOG" id="KOG0027">
    <property type="taxonomic scope" value="Eukaryota"/>
</dbReference>
<name>A0A091CMJ5_FUKDA</name>
<dbReference type="PANTHER" id="PTHR47500:SF1">
    <property type="entry name" value="SPERMATOGENESIS-ASSOCIATED PROTEIN 21"/>
    <property type="match status" value="1"/>
</dbReference>
<gene>
    <name evidence="2" type="ORF">H920_19440</name>
</gene>
<keyword evidence="3" id="KW-1185">Reference proteome</keyword>
<organism evidence="2 3">
    <name type="scientific">Fukomys damarensis</name>
    <name type="common">Damaraland mole rat</name>
    <name type="synonym">Cryptomys damarensis</name>
    <dbReference type="NCBI Taxonomy" id="885580"/>
    <lineage>
        <taxon>Eukaryota</taxon>
        <taxon>Metazoa</taxon>
        <taxon>Chordata</taxon>
        <taxon>Craniata</taxon>
        <taxon>Vertebrata</taxon>
        <taxon>Euteleostomi</taxon>
        <taxon>Mammalia</taxon>
        <taxon>Eutheria</taxon>
        <taxon>Euarchontoglires</taxon>
        <taxon>Glires</taxon>
        <taxon>Rodentia</taxon>
        <taxon>Hystricomorpha</taxon>
        <taxon>Bathyergidae</taxon>
        <taxon>Fukomys</taxon>
    </lineage>
</organism>
<evidence type="ECO:0000256" key="1">
    <source>
        <dbReference type="SAM" id="MobiDB-lite"/>
    </source>
</evidence>
<dbReference type="SUPFAM" id="SSF47473">
    <property type="entry name" value="EF-hand"/>
    <property type="match status" value="1"/>
</dbReference>
<dbReference type="AlphaFoldDB" id="A0A091CMJ5"/>
<dbReference type="Gene3D" id="1.10.238.10">
    <property type="entry name" value="EF-hand"/>
    <property type="match status" value="1"/>
</dbReference>
<dbReference type="GO" id="GO:0005509">
    <property type="term" value="F:calcium ion binding"/>
    <property type="evidence" value="ECO:0007669"/>
    <property type="project" value="InterPro"/>
</dbReference>
<dbReference type="PANTHER" id="PTHR47500">
    <property type="entry name" value="EF-HAND CALCIUM-BINDING DOMAIN-CONTAINING PROTEIN"/>
    <property type="match status" value="1"/>
</dbReference>
<feature type="compositionally biased region" description="Basic and acidic residues" evidence="1">
    <location>
        <begin position="91"/>
        <end position="109"/>
    </location>
</feature>
<dbReference type="EMBL" id="KN125163">
    <property type="protein sequence ID" value="KFO19147.1"/>
    <property type="molecule type" value="Genomic_DNA"/>
</dbReference>
<protein>
    <submittedName>
        <fullName evidence="2">Spermatogenesis-associated protein 21</fullName>
    </submittedName>
</protein>
<sequence>MMACSELGTREQGSPARPRPHATPGGLQPLGTETKEQQGTPCRPQIEQDQRLESSRDPECPSPGQQAASGLDTMHLTESCCALDSGVQPPGDDRRGEAGDPRIRPREALQEPNAAGSEGSSQGAAHPMPMATAEAKTATTLLPPTLGPKAPREGQELEEPGLLRLCQGWEEQAEEHLTPKQEEAFRSYCEIFNGPGEVDARSLKNILVLVGFSLTPGQVEEALRSADVDGIAFVVKPSERAGDCGGVHEPPTYPVPPLASAGDGHVDFKYFLAVMTDTRSFFCSMEQNATMDMAPPNPHTLLFEILSLLVEMLALPETVLEELTE</sequence>
<dbReference type="InterPro" id="IPR043520">
    <property type="entry name" value="SPT21"/>
</dbReference>
<feature type="region of interest" description="Disordered" evidence="1">
    <location>
        <begin position="1"/>
        <end position="129"/>
    </location>
</feature>
<evidence type="ECO:0000313" key="3">
    <source>
        <dbReference type="Proteomes" id="UP000028990"/>
    </source>
</evidence>
<reference evidence="2 3" key="1">
    <citation type="submission" date="2013-11" db="EMBL/GenBank/DDBJ databases">
        <title>The Damaraland mole rat (Fukomys damarensis) genome and evolution of African mole rats.</title>
        <authorList>
            <person name="Gladyshev V.N."/>
            <person name="Fang X."/>
        </authorList>
    </citation>
    <scope>NUCLEOTIDE SEQUENCE [LARGE SCALE GENOMIC DNA]</scope>
    <source>
        <tissue evidence="2">Liver</tissue>
    </source>
</reference>
<accession>A0A091CMJ5</accession>
<dbReference type="Proteomes" id="UP000028990">
    <property type="component" value="Unassembled WGS sequence"/>
</dbReference>